<evidence type="ECO:0000313" key="1">
    <source>
        <dbReference type="EMBL" id="KAK7340536.1"/>
    </source>
</evidence>
<accession>A0AAN9QN79</accession>
<evidence type="ECO:0000313" key="2">
    <source>
        <dbReference type="Proteomes" id="UP001367508"/>
    </source>
</evidence>
<protein>
    <submittedName>
        <fullName evidence="1">Uncharacterized protein</fullName>
    </submittedName>
</protein>
<comment type="caution">
    <text evidence="1">The sequence shown here is derived from an EMBL/GenBank/DDBJ whole genome shotgun (WGS) entry which is preliminary data.</text>
</comment>
<dbReference type="Proteomes" id="UP001367508">
    <property type="component" value="Unassembled WGS sequence"/>
</dbReference>
<reference evidence="1 2" key="1">
    <citation type="submission" date="2024-01" db="EMBL/GenBank/DDBJ databases">
        <title>The genomes of 5 underutilized Papilionoideae crops provide insights into root nodulation and disease resistanc.</title>
        <authorList>
            <person name="Jiang F."/>
        </authorList>
    </citation>
    <scope>NUCLEOTIDE SEQUENCE [LARGE SCALE GENOMIC DNA]</scope>
    <source>
        <strain evidence="1">LVBAO_FW01</strain>
        <tissue evidence="1">Leaves</tissue>
    </source>
</reference>
<organism evidence="1 2">
    <name type="scientific">Canavalia gladiata</name>
    <name type="common">Sword bean</name>
    <name type="synonym">Dolichos gladiatus</name>
    <dbReference type="NCBI Taxonomy" id="3824"/>
    <lineage>
        <taxon>Eukaryota</taxon>
        <taxon>Viridiplantae</taxon>
        <taxon>Streptophyta</taxon>
        <taxon>Embryophyta</taxon>
        <taxon>Tracheophyta</taxon>
        <taxon>Spermatophyta</taxon>
        <taxon>Magnoliopsida</taxon>
        <taxon>eudicotyledons</taxon>
        <taxon>Gunneridae</taxon>
        <taxon>Pentapetalae</taxon>
        <taxon>rosids</taxon>
        <taxon>fabids</taxon>
        <taxon>Fabales</taxon>
        <taxon>Fabaceae</taxon>
        <taxon>Papilionoideae</taxon>
        <taxon>50 kb inversion clade</taxon>
        <taxon>NPAAA clade</taxon>
        <taxon>indigoferoid/millettioid clade</taxon>
        <taxon>Phaseoleae</taxon>
        <taxon>Canavalia</taxon>
    </lineage>
</organism>
<name>A0AAN9QN79_CANGL</name>
<dbReference type="AlphaFoldDB" id="A0AAN9QN79"/>
<gene>
    <name evidence="1" type="ORF">VNO77_21242</name>
</gene>
<dbReference type="EMBL" id="JAYMYQ010000004">
    <property type="protein sequence ID" value="KAK7340536.1"/>
    <property type="molecule type" value="Genomic_DNA"/>
</dbReference>
<keyword evidence="2" id="KW-1185">Reference proteome</keyword>
<sequence>MLRITLPGQLGTNRVIIFLPKKPSATSKTTQLTRALWLQTEARFLLSTVFPQSIVIINNNNNNLLIPSSTSLPLHFSPSS</sequence>
<proteinExistence type="predicted"/>